<evidence type="ECO:0000313" key="13">
    <source>
        <dbReference type="Proteomes" id="UP001081709"/>
    </source>
</evidence>
<comment type="similarity">
    <text evidence="2">Belongs to the TsaE family.</text>
</comment>
<evidence type="ECO:0000256" key="3">
    <source>
        <dbReference type="ARBA" id="ARBA00019010"/>
    </source>
</evidence>
<keyword evidence="8" id="KW-0067">ATP-binding</keyword>
<comment type="function">
    <text evidence="10">Required for the formation of a threonylcarbamoyl group on adenosine at position 37 (t(6)A37) in tRNAs that read codons beginning with adenine. Is involved in the transfer of the threonylcarbamoyl moiety of threonylcarbamoyl-AMP (TC-AMP) to the N6 group of A37, together with TsaD and TsaB. TsaE seems to play an indirect role in the t(6)A biosynthesis pathway, possibly in regulating the core enzymatic function of TsaD.</text>
</comment>
<dbReference type="PANTHER" id="PTHR33540:SF2">
    <property type="entry name" value="TRNA THREONYLCARBAMOYLADENOSINE BIOSYNTHESIS PROTEIN TSAE"/>
    <property type="match status" value="1"/>
</dbReference>
<dbReference type="Proteomes" id="UP001081709">
    <property type="component" value="Unassembled WGS sequence"/>
</dbReference>
<keyword evidence="7" id="KW-0547">Nucleotide-binding</keyword>
<dbReference type="InterPro" id="IPR003442">
    <property type="entry name" value="T6A_TsaE"/>
</dbReference>
<evidence type="ECO:0000256" key="5">
    <source>
        <dbReference type="ARBA" id="ARBA00022694"/>
    </source>
</evidence>
<protein>
    <recommendedName>
        <fullName evidence="3">tRNA threonylcarbamoyladenosine biosynthesis protein TsaE</fullName>
    </recommendedName>
    <alternativeName>
        <fullName evidence="11">t(6)A37 threonylcarbamoyladenosine biosynthesis protein TsaE</fullName>
    </alternativeName>
</protein>
<dbReference type="SUPFAM" id="SSF52540">
    <property type="entry name" value="P-loop containing nucleoside triphosphate hydrolases"/>
    <property type="match status" value="1"/>
</dbReference>
<name>A0ABT3WVN0_9CORY</name>
<dbReference type="Pfam" id="PF02367">
    <property type="entry name" value="TsaE"/>
    <property type="match status" value="1"/>
</dbReference>
<keyword evidence="13" id="KW-1185">Reference proteome</keyword>
<dbReference type="NCBIfam" id="TIGR00150">
    <property type="entry name" value="T6A_YjeE"/>
    <property type="match status" value="1"/>
</dbReference>
<organism evidence="12 13">
    <name type="scientific">Corynebacterium pygosceleis</name>
    <dbReference type="NCBI Taxonomy" id="2800406"/>
    <lineage>
        <taxon>Bacteria</taxon>
        <taxon>Bacillati</taxon>
        <taxon>Actinomycetota</taxon>
        <taxon>Actinomycetes</taxon>
        <taxon>Mycobacteriales</taxon>
        <taxon>Corynebacteriaceae</taxon>
        <taxon>Corynebacterium</taxon>
    </lineage>
</organism>
<evidence type="ECO:0000256" key="1">
    <source>
        <dbReference type="ARBA" id="ARBA00004496"/>
    </source>
</evidence>
<evidence type="ECO:0000256" key="4">
    <source>
        <dbReference type="ARBA" id="ARBA00022490"/>
    </source>
</evidence>
<comment type="caution">
    <text evidence="12">The sequence shown here is derived from an EMBL/GenBank/DDBJ whole genome shotgun (WGS) entry which is preliminary data.</text>
</comment>
<dbReference type="Gene3D" id="3.40.50.300">
    <property type="entry name" value="P-loop containing nucleotide triphosphate hydrolases"/>
    <property type="match status" value="1"/>
</dbReference>
<evidence type="ECO:0000256" key="2">
    <source>
        <dbReference type="ARBA" id="ARBA00007599"/>
    </source>
</evidence>
<evidence type="ECO:0000256" key="7">
    <source>
        <dbReference type="ARBA" id="ARBA00022741"/>
    </source>
</evidence>
<evidence type="ECO:0000256" key="8">
    <source>
        <dbReference type="ARBA" id="ARBA00022840"/>
    </source>
</evidence>
<keyword evidence="4" id="KW-0963">Cytoplasm</keyword>
<dbReference type="PANTHER" id="PTHR33540">
    <property type="entry name" value="TRNA THREONYLCARBAMOYLADENOSINE BIOSYNTHESIS PROTEIN TSAE"/>
    <property type="match status" value="1"/>
</dbReference>
<dbReference type="RefSeq" id="WP_267186523.1">
    <property type="nucleotide sequence ID" value="NZ_JAPMKV010000003.1"/>
</dbReference>
<dbReference type="EMBL" id="JAPMKV010000003">
    <property type="protein sequence ID" value="MCX7444888.1"/>
    <property type="molecule type" value="Genomic_DNA"/>
</dbReference>
<keyword evidence="5" id="KW-0819">tRNA processing</keyword>
<gene>
    <name evidence="12" type="primary">tsaE</name>
    <name evidence="12" type="ORF">OS125_06465</name>
</gene>
<keyword evidence="9" id="KW-0460">Magnesium</keyword>
<evidence type="ECO:0000256" key="6">
    <source>
        <dbReference type="ARBA" id="ARBA00022723"/>
    </source>
</evidence>
<keyword evidence="6" id="KW-0479">Metal-binding</keyword>
<accession>A0ABT3WVN0</accession>
<evidence type="ECO:0000256" key="11">
    <source>
        <dbReference type="ARBA" id="ARBA00032441"/>
    </source>
</evidence>
<proteinExistence type="inferred from homology"/>
<evidence type="ECO:0000256" key="10">
    <source>
        <dbReference type="ARBA" id="ARBA00024908"/>
    </source>
</evidence>
<reference evidence="12" key="1">
    <citation type="submission" date="2022-11" db="EMBL/GenBank/DDBJ databases">
        <title>Corynebacterium sp. isolated from Penguins.</title>
        <authorList>
            <person name="Sedlar K."/>
            <person name="Svec P."/>
        </authorList>
    </citation>
    <scope>NUCLEOTIDE SEQUENCE</scope>
    <source>
        <strain evidence="12">P7003</strain>
    </source>
</reference>
<sequence>MKSTFPTSGTTRLETAADTRAFAAELGAALEAGDVVILDGPLGAGKTTFTQGLAEGMRVKGRVTSPTFVIARVHRSLVGGPDLIHVDAYRLFGEDPDAEVDALGALDSLDLDTELDDAVIVAEWGGGLVEQLADTWLEVTFDRETAVREDPESEARILSWRMSSQVILDG</sequence>
<evidence type="ECO:0000256" key="9">
    <source>
        <dbReference type="ARBA" id="ARBA00022842"/>
    </source>
</evidence>
<evidence type="ECO:0000313" key="12">
    <source>
        <dbReference type="EMBL" id="MCX7444888.1"/>
    </source>
</evidence>
<dbReference type="InterPro" id="IPR027417">
    <property type="entry name" value="P-loop_NTPase"/>
</dbReference>
<comment type="subcellular location">
    <subcellularLocation>
        <location evidence="1">Cytoplasm</location>
    </subcellularLocation>
</comment>